<dbReference type="PANTHER" id="PTHR10241">
    <property type="entry name" value="LETHAL 2 GIANT LARVAE PROTEIN"/>
    <property type="match status" value="1"/>
</dbReference>
<dbReference type="GO" id="GO:0005737">
    <property type="term" value="C:cytoplasm"/>
    <property type="evidence" value="ECO:0007669"/>
    <property type="project" value="UniProtKB-SubCell"/>
</dbReference>
<dbReference type="GO" id="GO:0006887">
    <property type="term" value="P:exocytosis"/>
    <property type="evidence" value="ECO:0007669"/>
    <property type="project" value="UniProtKB-KW"/>
</dbReference>
<dbReference type="PANTHER" id="PTHR10241:SF25">
    <property type="entry name" value="TOMOSYN, ISOFORM C"/>
    <property type="match status" value="1"/>
</dbReference>
<evidence type="ECO:0000256" key="4">
    <source>
        <dbReference type="ARBA" id="ARBA00022490"/>
    </source>
</evidence>
<evidence type="ECO:0000313" key="10">
    <source>
        <dbReference type="Proteomes" id="UP000717996"/>
    </source>
</evidence>
<sequence length="1099" mass="122923">MTVFEKITGFAVKAKDNALSKAIISKDRRLEQSLSENIQAEDICFKKMSTYGLPSSVNLVAFDCVSGLLAVAGGSDMNYIKFFGKGISKTITVPSKTGIKHLQFKTGFPLLLVIDKANTIITIDLRTQTVCNVLSAEAIITSQTYCTGTDWLFIGYSNGFVDVFDILQGTMTQYQIPDLLPDEEKNHVVVDLQMHPTDLNLLLIGYESVVHIWDIREKTIKKSYSLRRLDADYRNGNLTCLAWSPNGSRFIGGYDDGYTHLWDINSEKRPIASRKLFQHYTTSSEIEPIYQIAWFTNDADKKSFVIIAGGAHPADTLGLNLLEFDLDGESKEPKKQSIMPLSFDLSHFLILNTNPYYGGMRNPFGIAVVGSDHSIKLFGLEHGFPLLKLPPALEFLGPQVLNACYISQLPDPAYKLLSAVTSGDRKMRYAPITGGVAGADHVYRIESNDLLITIHQDESIKFWDAAYTALRPLSHLTINTLKDLGTHEAIVCCLDVNKTNGTFAVGFSNGQIMLYEYYPEKQEQPIDPAAIQKHEEFIDQCDSTLKEIADLLEDMGADEEEVNNIDDSTNPFLTNEKPKEDAAHTESAGQHVETTSSEPQPNEVPEKEVDQKKNKLDQSHIFQKMESYSEECGYHAVLKISLESAVRSVISIGECLIAAALEDEWDTEHHIPTKENNTTETEESQPEKKRKTTDIAFIGFFNTYSPSKVMKATPQLFICLSNGHTYQFSVLLLLSGVSIDNLGAHLCLQASNNFTNMHIIDLKGETQLAISEKIEEEDESEALRKTELQKENSHHSLPSDHTEDAIASSTATSITSNNSSSISFTNMTSKRMMAFGKPEYRQQDNPHFIICVSSTAVHVYLSGFNVKLFSKVFKEITIVQSEIVQKHNGGTCLSLLFNNGKLTCYSLPKIEPIIELNLLEQSAFSRFPEASLSQDGRIVLWTGQCELEQCQFMINPNMQAGESVILYDAHKQIPPHPSSHLKRQKSVTKKSWLNAVAEAFQKEPLTIRELDSIMGRVTSEDAYEATKKKIEAYKAKNTENKSSGPSGVFAELGDKVNERGERLNELNQKFADMNAASGDFLKAVKDYNERQARKKWWEF</sequence>
<dbReference type="OrthoDB" id="19944at2759"/>
<feature type="repeat" description="WD" evidence="5">
    <location>
        <begin position="231"/>
        <end position="272"/>
    </location>
</feature>
<accession>A0A9P6YI04</accession>
<dbReference type="InterPro" id="IPR036322">
    <property type="entry name" value="WD40_repeat_dom_sf"/>
</dbReference>
<proteinExistence type="inferred from homology"/>
<dbReference type="CDD" id="cd15873">
    <property type="entry name" value="R-SNARE_STXBP5_6"/>
    <property type="match status" value="1"/>
</dbReference>
<keyword evidence="5" id="KW-0853">WD repeat</keyword>
<evidence type="ECO:0000256" key="3">
    <source>
        <dbReference type="ARBA" id="ARBA00022483"/>
    </source>
</evidence>
<protein>
    <recommendedName>
        <fullName evidence="8">V-SNARE coiled-coil homology domain-containing protein</fullName>
    </recommendedName>
</protein>
<comment type="subcellular location">
    <subcellularLocation>
        <location evidence="1">Cytoplasm</location>
    </subcellularLocation>
</comment>
<dbReference type="SUPFAM" id="SSF50978">
    <property type="entry name" value="WD40 repeat-like"/>
    <property type="match status" value="1"/>
</dbReference>
<feature type="compositionally biased region" description="Basic and acidic residues" evidence="7">
    <location>
        <begin position="604"/>
        <end position="614"/>
    </location>
</feature>
<feature type="region of interest" description="Disordered" evidence="7">
    <location>
        <begin position="668"/>
        <end position="689"/>
    </location>
</feature>
<evidence type="ECO:0000256" key="7">
    <source>
        <dbReference type="SAM" id="MobiDB-lite"/>
    </source>
</evidence>
<dbReference type="Proteomes" id="UP000717996">
    <property type="component" value="Unassembled WGS sequence"/>
</dbReference>
<dbReference type="InterPro" id="IPR042855">
    <property type="entry name" value="V_SNARE_CC"/>
</dbReference>
<dbReference type="GO" id="GO:0006893">
    <property type="term" value="P:Golgi to plasma membrane transport"/>
    <property type="evidence" value="ECO:0007669"/>
    <property type="project" value="TreeGrafter"/>
</dbReference>
<dbReference type="PROSITE" id="PS50892">
    <property type="entry name" value="V_SNARE"/>
    <property type="match status" value="1"/>
</dbReference>
<dbReference type="Pfam" id="PF08596">
    <property type="entry name" value="Lgl_C"/>
    <property type="match status" value="1"/>
</dbReference>
<name>A0A9P6YI04_RHIOR</name>
<dbReference type="Gene3D" id="2.130.10.10">
    <property type="entry name" value="YVTN repeat-like/Quinoprotein amine dehydrogenase"/>
    <property type="match status" value="2"/>
</dbReference>
<keyword evidence="3" id="KW-0268">Exocytosis</keyword>
<dbReference type="Gene3D" id="1.20.5.110">
    <property type="match status" value="1"/>
</dbReference>
<gene>
    <name evidence="9" type="ORF">G6F51_003350</name>
</gene>
<keyword evidence="6" id="KW-0175">Coiled coil</keyword>
<feature type="domain" description="V-SNARE coiled-coil homology" evidence="8">
    <location>
        <begin position="1034"/>
        <end position="1098"/>
    </location>
</feature>
<evidence type="ECO:0000256" key="2">
    <source>
        <dbReference type="ARBA" id="ARBA00008070"/>
    </source>
</evidence>
<dbReference type="AlphaFoldDB" id="A0A9P6YI04"/>
<dbReference type="PROSITE" id="PS50082">
    <property type="entry name" value="WD_REPEATS_2"/>
    <property type="match status" value="1"/>
</dbReference>
<comment type="caution">
    <text evidence="9">The sequence shown here is derived from an EMBL/GenBank/DDBJ whole genome shotgun (WGS) entry which is preliminary data.</text>
</comment>
<dbReference type="GO" id="GO:0045159">
    <property type="term" value="F:myosin II binding"/>
    <property type="evidence" value="ECO:0007669"/>
    <property type="project" value="TreeGrafter"/>
</dbReference>
<dbReference type="InterPro" id="IPR015943">
    <property type="entry name" value="WD40/YVTN_repeat-like_dom_sf"/>
</dbReference>
<organism evidence="9 10">
    <name type="scientific">Rhizopus oryzae</name>
    <name type="common">Mucormycosis agent</name>
    <name type="synonym">Rhizopus arrhizus var. delemar</name>
    <dbReference type="NCBI Taxonomy" id="64495"/>
    <lineage>
        <taxon>Eukaryota</taxon>
        <taxon>Fungi</taxon>
        <taxon>Fungi incertae sedis</taxon>
        <taxon>Mucoromycota</taxon>
        <taxon>Mucoromycotina</taxon>
        <taxon>Mucoromycetes</taxon>
        <taxon>Mucorales</taxon>
        <taxon>Mucorineae</taxon>
        <taxon>Rhizopodaceae</taxon>
        <taxon>Rhizopus</taxon>
    </lineage>
</organism>
<evidence type="ECO:0000256" key="1">
    <source>
        <dbReference type="ARBA" id="ARBA00004496"/>
    </source>
</evidence>
<dbReference type="EMBL" id="JAANIT010000327">
    <property type="protein sequence ID" value="KAG1548949.1"/>
    <property type="molecule type" value="Genomic_DNA"/>
</dbReference>
<dbReference type="InterPro" id="IPR001680">
    <property type="entry name" value="WD40_rpt"/>
</dbReference>
<evidence type="ECO:0000259" key="8">
    <source>
        <dbReference type="PROSITE" id="PS50892"/>
    </source>
</evidence>
<dbReference type="SMART" id="SM00320">
    <property type="entry name" value="WD40"/>
    <property type="match status" value="3"/>
</dbReference>
<dbReference type="GO" id="GO:0005886">
    <property type="term" value="C:plasma membrane"/>
    <property type="evidence" value="ECO:0007669"/>
    <property type="project" value="TreeGrafter"/>
</dbReference>
<feature type="compositionally biased region" description="Basic and acidic residues" evidence="7">
    <location>
        <begin position="781"/>
        <end position="804"/>
    </location>
</feature>
<evidence type="ECO:0000256" key="6">
    <source>
        <dbReference type="PROSITE-ProRule" id="PRU00290"/>
    </source>
</evidence>
<feature type="region of interest" description="Disordered" evidence="7">
    <location>
        <begin position="779"/>
        <end position="804"/>
    </location>
</feature>
<reference evidence="9" key="1">
    <citation type="journal article" date="2020" name="Microb. Genom.">
        <title>Genetic diversity of clinical and environmental Mucorales isolates obtained from an investigation of mucormycosis cases among solid organ transplant recipients.</title>
        <authorList>
            <person name="Nguyen M.H."/>
            <person name="Kaul D."/>
            <person name="Muto C."/>
            <person name="Cheng S.J."/>
            <person name="Richter R.A."/>
            <person name="Bruno V.M."/>
            <person name="Liu G."/>
            <person name="Beyhan S."/>
            <person name="Sundermann A.J."/>
            <person name="Mounaud S."/>
            <person name="Pasculle A.W."/>
            <person name="Nierman W.C."/>
            <person name="Driscoll E."/>
            <person name="Cumbie R."/>
            <person name="Clancy C.J."/>
            <person name="Dupont C.L."/>
        </authorList>
    </citation>
    <scope>NUCLEOTIDE SEQUENCE</scope>
    <source>
        <strain evidence="9">GL16</strain>
    </source>
</reference>
<dbReference type="GO" id="GO:0005096">
    <property type="term" value="F:GTPase activator activity"/>
    <property type="evidence" value="ECO:0007669"/>
    <property type="project" value="TreeGrafter"/>
</dbReference>
<dbReference type="InterPro" id="IPR013905">
    <property type="entry name" value="Lgl_C_dom"/>
</dbReference>
<feature type="region of interest" description="Disordered" evidence="7">
    <location>
        <begin position="559"/>
        <end position="614"/>
    </location>
</feature>
<evidence type="ECO:0000313" key="9">
    <source>
        <dbReference type="EMBL" id="KAG1548949.1"/>
    </source>
</evidence>
<dbReference type="GO" id="GO:0019905">
    <property type="term" value="F:syntaxin binding"/>
    <property type="evidence" value="ECO:0007669"/>
    <property type="project" value="TreeGrafter"/>
</dbReference>
<keyword evidence="4" id="KW-0963">Cytoplasm</keyword>
<evidence type="ECO:0000256" key="5">
    <source>
        <dbReference type="PROSITE-ProRule" id="PRU00221"/>
    </source>
</evidence>
<comment type="similarity">
    <text evidence="2">Belongs to the WD repeat L(2)GL family.</text>
</comment>